<keyword evidence="2 8" id="KW-0863">Zinc-finger</keyword>
<evidence type="ECO:0000256" key="9">
    <source>
        <dbReference type="RuleBase" id="RU369094"/>
    </source>
</evidence>
<dbReference type="PROSITE" id="PS01361">
    <property type="entry name" value="ZF_DOF_1"/>
    <property type="match status" value="1"/>
</dbReference>
<evidence type="ECO:0000256" key="8">
    <source>
        <dbReference type="PROSITE-ProRule" id="PRU00071"/>
    </source>
</evidence>
<keyword evidence="12" id="KW-1185">Reference proteome</keyword>
<dbReference type="AlphaFoldDB" id="A0A9R0HUF8"/>
<evidence type="ECO:0000256" key="3">
    <source>
        <dbReference type="ARBA" id="ARBA00022833"/>
    </source>
</evidence>
<dbReference type="PROSITE" id="PS50884">
    <property type="entry name" value="ZF_DOF_2"/>
    <property type="match status" value="1"/>
</dbReference>
<dbReference type="InterPro" id="IPR045174">
    <property type="entry name" value="Dof"/>
</dbReference>
<keyword evidence="5 8" id="KW-0238">DNA-binding</keyword>
<dbReference type="GO" id="GO:0003700">
    <property type="term" value="F:DNA-binding transcription factor activity"/>
    <property type="evidence" value="ECO:0007669"/>
    <property type="project" value="UniProtKB-UniRule"/>
</dbReference>
<keyword evidence="7 8" id="KW-0539">Nucleus</keyword>
<dbReference type="PANTHER" id="PTHR31992">
    <property type="entry name" value="DOF ZINC FINGER PROTEIN DOF1.4-RELATED"/>
    <property type="match status" value="1"/>
</dbReference>
<dbReference type="GeneID" id="110776790"/>
<dbReference type="GO" id="GO:0005634">
    <property type="term" value="C:nucleus"/>
    <property type="evidence" value="ECO:0007669"/>
    <property type="project" value="UniProtKB-SubCell"/>
</dbReference>
<dbReference type="KEGG" id="soe:110776790"/>
<comment type="function">
    <text evidence="9">Transcription factor that binds specifically to a 5'-AA[AG]G-3' consensus core sequence.</text>
</comment>
<dbReference type="PANTHER" id="PTHR31992:SF316">
    <property type="entry name" value="DOF ZINC FINGER PROTEIN DOF1.2"/>
    <property type="match status" value="1"/>
</dbReference>
<evidence type="ECO:0000313" key="13">
    <source>
        <dbReference type="RefSeq" id="XP_021837048.2"/>
    </source>
</evidence>
<keyword evidence="6 9" id="KW-0804">Transcription</keyword>
<feature type="region of interest" description="Disordered" evidence="10">
    <location>
        <begin position="140"/>
        <end position="159"/>
    </location>
</feature>
<dbReference type="RefSeq" id="XP_021837048.2">
    <property type="nucleotide sequence ID" value="XM_021981356.2"/>
</dbReference>
<evidence type="ECO:0000256" key="6">
    <source>
        <dbReference type="ARBA" id="ARBA00023163"/>
    </source>
</evidence>
<keyword evidence="3 9" id="KW-0862">Zinc</keyword>
<keyword evidence="1 9" id="KW-0479">Metal-binding</keyword>
<feature type="region of interest" description="Disordered" evidence="10">
    <location>
        <begin position="235"/>
        <end position="263"/>
    </location>
</feature>
<evidence type="ECO:0000256" key="1">
    <source>
        <dbReference type="ARBA" id="ARBA00022723"/>
    </source>
</evidence>
<proteinExistence type="predicted"/>
<keyword evidence="4 9" id="KW-0805">Transcription regulation</keyword>
<name>A0A9R0HUF8_SPIOL</name>
<feature type="domain" description="Dof-type" evidence="11">
    <location>
        <begin position="34"/>
        <end position="88"/>
    </location>
</feature>
<feature type="compositionally biased region" description="Low complexity" evidence="10">
    <location>
        <begin position="107"/>
        <end position="120"/>
    </location>
</feature>
<evidence type="ECO:0000256" key="4">
    <source>
        <dbReference type="ARBA" id="ARBA00023015"/>
    </source>
</evidence>
<sequence length="274" mass="30522">MMAMPNDPLFQSLPPRPMPMTTDSRWRATINPAPNCPRCASSNTKFCYYNNYSLSQPRFFCKGCRRYWTRGGSLRNVPVGGGCRKSRRSRSTKGFTRALTGPHSDNDPSSNSSSSGSESGCPDIDMAAVFAKFLNHGQQNANEEATTNTSSEASYGSPISSSCGLELENGLEYQKFSDEFLDLLPYDHNRQLQAEEVNQGFINPDLASFDDIIEDVFWSEDSNFSGFTWQPVSQMQEFDPSLPPADESETSTNPLPSDNWSYFDSTEFETFSGP</sequence>
<reference evidence="13" key="2">
    <citation type="submission" date="2025-08" db="UniProtKB">
        <authorList>
            <consortium name="RefSeq"/>
        </authorList>
    </citation>
    <scope>IDENTIFICATION</scope>
    <source>
        <tissue evidence="13">Leaf</tissue>
    </source>
</reference>
<evidence type="ECO:0000259" key="11">
    <source>
        <dbReference type="PROSITE" id="PS50884"/>
    </source>
</evidence>
<accession>A0A9R0HUF8</accession>
<dbReference type="GO" id="GO:0003677">
    <property type="term" value="F:DNA binding"/>
    <property type="evidence" value="ECO:0007669"/>
    <property type="project" value="UniProtKB-UniRule"/>
</dbReference>
<evidence type="ECO:0000256" key="2">
    <source>
        <dbReference type="ARBA" id="ARBA00022771"/>
    </source>
</evidence>
<dbReference type="Pfam" id="PF02701">
    <property type="entry name" value="Zn_ribbon_Dof"/>
    <property type="match status" value="1"/>
</dbReference>
<feature type="compositionally biased region" description="Polar residues" evidence="10">
    <location>
        <begin position="250"/>
        <end position="263"/>
    </location>
</feature>
<dbReference type="InterPro" id="IPR003851">
    <property type="entry name" value="Znf_Dof"/>
</dbReference>
<dbReference type="GO" id="GO:0008270">
    <property type="term" value="F:zinc ion binding"/>
    <property type="evidence" value="ECO:0007669"/>
    <property type="project" value="UniProtKB-KW"/>
</dbReference>
<protein>
    <recommendedName>
        <fullName evidence="9">Dof zinc finger protein</fullName>
    </recommendedName>
</protein>
<evidence type="ECO:0000256" key="7">
    <source>
        <dbReference type="ARBA" id="ARBA00023242"/>
    </source>
</evidence>
<dbReference type="Proteomes" id="UP000813463">
    <property type="component" value="Chromosome 4"/>
</dbReference>
<feature type="region of interest" description="Disordered" evidence="10">
    <location>
        <begin position="79"/>
        <end position="120"/>
    </location>
</feature>
<evidence type="ECO:0000256" key="10">
    <source>
        <dbReference type="SAM" id="MobiDB-lite"/>
    </source>
</evidence>
<gene>
    <name evidence="13" type="primary">LOC110776790</name>
</gene>
<reference evidence="12" key="1">
    <citation type="journal article" date="2021" name="Nat. Commun.">
        <title>Genomic analyses provide insights into spinach domestication and the genetic basis of agronomic traits.</title>
        <authorList>
            <person name="Cai X."/>
            <person name="Sun X."/>
            <person name="Xu C."/>
            <person name="Sun H."/>
            <person name="Wang X."/>
            <person name="Ge C."/>
            <person name="Zhang Z."/>
            <person name="Wang Q."/>
            <person name="Fei Z."/>
            <person name="Jiao C."/>
            <person name="Wang Q."/>
        </authorList>
    </citation>
    <scope>NUCLEOTIDE SEQUENCE [LARGE SCALE GENOMIC DNA]</scope>
    <source>
        <strain evidence="12">cv. Varoflay</strain>
    </source>
</reference>
<comment type="subcellular location">
    <subcellularLocation>
        <location evidence="8 9">Nucleus</location>
    </subcellularLocation>
</comment>
<evidence type="ECO:0000256" key="5">
    <source>
        <dbReference type="ARBA" id="ARBA00023125"/>
    </source>
</evidence>
<organism evidence="12 13">
    <name type="scientific">Spinacia oleracea</name>
    <name type="common">Spinach</name>
    <dbReference type="NCBI Taxonomy" id="3562"/>
    <lineage>
        <taxon>Eukaryota</taxon>
        <taxon>Viridiplantae</taxon>
        <taxon>Streptophyta</taxon>
        <taxon>Embryophyta</taxon>
        <taxon>Tracheophyta</taxon>
        <taxon>Spermatophyta</taxon>
        <taxon>Magnoliopsida</taxon>
        <taxon>eudicotyledons</taxon>
        <taxon>Gunneridae</taxon>
        <taxon>Pentapetalae</taxon>
        <taxon>Caryophyllales</taxon>
        <taxon>Chenopodiaceae</taxon>
        <taxon>Chenopodioideae</taxon>
        <taxon>Anserineae</taxon>
        <taxon>Spinacia</taxon>
    </lineage>
</organism>
<evidence type="ECO:0000313" key="12">
    <source>
        <dbReference type="Proteomes" id="UP000813463"/>
    </source>
</evidence>